<dbReference type="Gene3D" id="1.10.10.540">
    <property type="entry name" value="XPC-binding domain"/>
    <property type="match status" value="1"/>
</dbReference>
<gene>
    <name evidence="9" type="ORF">K457DRAFT_1911829</name>
    <name evidence="10" type="ORF">K457DRAFT_37312</name>
</gene>
<evidence type="ECO:0000256" key="3">
    <source>
        <dbReference type="ARBA" id="ARBA00023204"/>
    </source>
</evidence>
<dbReference type="GO" id="GO:0005829">
    <property type="term" value="C:cytosol"/>
    <property type="evidence" value="ECO:0007669"/>
    <property type="project" value="TreeGrafter"/>
</dbReference>
<dbReference type="CDD" id="cd14281">
    <property type="entry name" value="UBA2_Rad23_like"/>
    <property type="match status" value="1"/>
</dbReference>
<dbReference type="InterPro" id="IPR009060">
    <property type="entry name" value="UBA-like_sf"/>
</dbReference>
<accession>A0A197JAN0</accession>
<evidence type="ECO:0000259" key="7">
    <source>
        <dbReference type="PROSITE" id="PS50030"/>
    </source>
</evidence>
<dbReference type="Pfam" id="PF00627">
    <property type="entry name" value="UBA"/>
    <property type="match status" value="2"/>
</dbReference>
<comment type="similarity">
    <text evidence="5">Belongs to the RAD23 family.</text>
</comment>
<dbReference type="AlphaFoldDB" id="A0A197JAN0"/>
<evidence type="ECO:0000256" key="5">
    <source>
        <dbReference type="RuleBase" id="RU367049"/>
    </source>
</evidence>
<dbReference type="GO" id="GO:0005654">
    <property type="term" value="C:nucleoplasm"/>
    <property type="evidence" value="ECO:0007669"/>
    <property type="project" value="TreeGrafter"/>
</dbReference>
<dbReference type="Proteomes" id="UP000078512">
    <property type="component" value="Unassembled WGS sequence"/>
</dbReference>
<reference evidence="9 11" key="1">
    <citation type="submission" date="2016-05" db="EMBL/GenBank/DDBJ databases">
        <title>Genome sequencing reveals origins of a unique bacterial endosymbiosis in the earliest lineages of terrestrial Fungi.</title>
        <authorList>
            <consortium name="DOE Joint Genome Institute"/>
            <person name="Uehling J."/>
            <person name="Gryganskyi A."/>
            <person name="Hameed K."/>
            <person name="Tschaplinski T."/>
            <person name="Misztal P."/>
            <person name="Wu S."/>
            <person name="Desiro A."/>
            <person name="Vande Pol N."/>
            <person name="Du Z.-Y."/>
            <person name="Zienkiewicz A."/>
            <person name="Zienkiewicz K."/>
            <person name="Morin E."/>
            <person name="Tisserant E."/>
            <person name="Splivallo R."/>
            <person name="Hainaut M."/>
            <person name="Henrissat B."/>
            <person name="Ohm R."/>
            <person name="Kuo A."/>
            <person name="Yan J."/>
            <person name="Lipzen A."/>
            <person name="Nolan M."/>
            <person name="Labutti K."/>
            <person name="Barry K."/>
            <person name="Goldstein A."/>
            <person name="Labbe J."/>
            <person name="Schadt C."/>
            <person name="Tuskan G."/>
            <person name="Grigoriev I."/>
            <person name="Martin F."/>
            <person name="Vilgalys R."/>
            <person name="Bonito G."/>
        </authorList>
    </citation>
    <scope>NUCLEOTIDE SEQUENCE [LARGE SCALE GENOMIC DNA]</scope>
    <source>
        <strain evidence="9 11">AG-77</strain>
    </source>
</reference>
<evidence type="ECO:0000313" key="10">
    <source>
        <dbReference type="EMBL" id="OAQ33540.1"/>
    </source>
</evidence>
<keyword evidence="4 5" id="KW-0539">Nucleus</keyword>
<dbReference type="PROSITE" id="PS50053">
    <property type="entry name" value="UBIQUITIN_2"/>
    <property type="match status" value="1"/>
</dbReference>
<dbReference type="SMART" id="SM00213">
    <property type="entry name" value="UBQ"/>
    <property type="match status" value="1"/>
</dbReference>
<dbReference type="Pfam" id="PF09280">
    <property type="entry name" value="XPC-binding"/>
    <property type="match status" value="1"/>
</dbReference>
<evidence type="ECO:0000256" key="1">
    <source>
        <dbReference type="ARBA" id="ARBA00022737"/>
    </source>
</evidence>
<dbReference type="Gene3D" id="3.10.20.90">
    <property type="entry name" value="Phosphatidylinositol 3-kinase Catalytic Subunit, Chain A, domain 1"/>
    <property type="match status" value="1"/>
</dbReference>
<feature type="domain" description="Ubiquitin-like" evidence="8">
    <location>
        <begin position="1"/>
        <end position="76"/>
    </location>
</feature>
<dbReference type="InterPro" id="IPR029071">
    <property type="entry name" value="Ubiquitin-like_domsf"/>
</dbReference>
<organism evidence="9 11">
    <name type="scientific">Linnemannia elongata AG-77</name>
    <dbReference type="NCBI Taxonomy" id="1314771"/>
    <lineage>
        <taxon>Eukaryota</taxon>
        <taxon>Fungi</taxon>
        <taxon>Fungi incertae sedis</taxon>
        <taxon>Mucoromycota</taxon>
        <taxon>Mortierellomycotina</taxon>
        <taxon>Mortierellomycetes</taxon>
        <taxon>Mortierellales</taxon>
        <taxon>Mortierellaceae</taxon>
        <taxon>Linnemannia</taxon>
    </lineage>
</organism>
<dbReference type="SUPFAM" id="SSF46934">
    <property type="entry name" value="UBA-like"/>
    <property type="match status" value="2"/>
</dbReference>
<sequence>MQITIKTLKQESFKVEVEESDKVLTIKEKVEQLQGHPVASQKLIFSGKILADENPVSQYNITEKDFLVIMVTKPKAAPAPKAAAPATTSTTPAPAAAPAAPTPSAPVAQAPVEATPAAAAAAPVIGENPTPAVSAEPAPPTSADNALLTGTHFETAIQNMMEMGFPREQCMNAMRASFNNPDRAVEYLMTGIPDHLQAHASAPAPAAPRAPAAGTAAPANTAATSTPAAAGVASAATTAAQPQNLFTAAAQAAANARRSAETGGAGDGADSLAFLRDQPQFQQIREMVQQNPELLQPLLVQLGQTNPHMLQLINQNQQAFLQLLNEGNDGEEGHPPAGANHIYVTQEEQEAIQRLENLGFDRQTAVEAFLACDRDEQMAANYLFDHGHDDMDEEFQ</sequence>
<keyword evidence="3 5" id="KW-0234">DNA repair</keyword>
<dbReference type="FunFam" id="1.10.8.10:FF:000003">
    <property type="entry name" value="UV excision repair protein RAD23 homolog"/>
    <property type="match status" value="1"/>
</dbReference>
<dbReference type="SUPFAM" id="SSF54236">
    <property type="entry name" value="Ubiquitin-like"/>
    <property type="match status" value="1"/>
</dbReference>
<feature type="domain" description="UBA" evidence="7">
    <location>
        <begin position="346"/>
        <end position="386"/>
    </location>
</feature>
<protein>
    <recommendedName>
        <fullName evidence="5">UV excision repair protein RAD23</fullName>
    </recommendedName>
</protein>
<proteinExistence type="inferred from homology"/>
<dbReference type="PANTHER" id="PTHR10621">
    <property type="entry name" value="UV EXCISION REPAIR PROTEIN RAD23"/>
    <property type="match status" value="1"/>
</dbReference>
<dbReference type="GO" id="GO:0003684">
    <property type="term" value="F:damaged DNA binding"/>
    <property type="evidence" value="ECO:0007669"/>
    <property type="project" value="UniProtKB-UniRule"/>
</dbReference>
<dbReference type="EMBL" id="KV442214">
    <property type="protein sequence ID" value="OAQ22167.1"/>
    <property type="molecule type" value="Genomic_DNA"/>
</dbReference>
<dbReference type="FunFam" id="3.10.20.90:FF:000254">
    <property type="entry name" value="UV excision repair protein Rad23"/>
    <property type="match status" value="1"/>
</dbReference>
<dbReference type="STRING" id="1314771.A0A197JAN0"/>
<dbReference type="SUPFAM" id="SSF101238">
    <property type="entry name" value="XPC-binding domain"/>
    <property type="match status" value="1"/>
</dbReference>
<dbReference type="Gene3D" id="1.10.8.10">
    <property type="entry name" value="DNA helicase RuvA subunit, C-terminal domain"/>
    <property type="match status" value="2"/>
</dbReference>
<dbReference type="GO" id="GO:0070628">
    <property type="term" value="F:proteasome binding"/>
    <property type="evidence" value="ECO:0007669"/>
    <property type="project" value="TreeGrafter"/>
</dbReference>
<dbReference type="InterPro" id="IPR015360">
    <property type="entry name" value="XPC-bd"/>
</dbReference>
<dbReference type="GO" id="GO:0043161">
    <property type="term" value="P:proteasome-mediated ubiquitin-dependent protein catabolic process"/>
    <property type="evidence" value="ECO:0007669"/>
    <property type="project" value="UniProtKB-UniRule"/>
</dbReference>
<feature type="compositionally biased region" description="Low complexity" evidence="6">
    <location>
        <begin position="78"/>
        <end position="99"/>
    </location>
</feature>
<dbReference type="SMART" id="SM00165">
    <property type="entry name" value="UBA"/>
    <property type="match status" value="2"/>
</dbReference>
<dbReference type="SMART" id="SM00727">
    <property type="entry name" value="STI1"/>
    <property type="match status" value="1"/>
</dbReference>
<dbReference type="FunFam" id="1.10.10.540:FF:000001">
    <property type="entry name" value="UV excision repair protein RAD23 B"/>
    <property type="match status" value="1"/>
</dbReference>
<dbReference type="FunFam" id="1.10.8.10:FF:000002">
    <property type="entry name" value="UV excision repair protein RAD23 homolog"/>
    <property type="match status" value="1"/>
</dbReference>
<evidence type="ECO:0000313" key="9">
    <source>
        <dbReference type="EMBL" id="OAQ22167.1"/>
    </source>
</evidence>
<dbReference type="PROSITE" id="PS50030">
    <property type="entry name" value="UBA"/>
    <property type="match status" value="2"/>
</dbReference>
<comment type="function">
    <text evidence="5">Multiubiquitin chain receptor involved in modulation of proteasomal degradation. Involved in nucleotide excision repair.</text>
</comment>
<keyword evidence="1" id="KW-0677">Repeat</keyword>
<dbReference type="InterPro" id="IPR000626">
    <property type="entry name" value="Ubiquitin-like_dom"/>
</dbReference>
<evidence type="ECO:0000256" key="4">
    <source>
        <dbReference type="ARBA" id="ARBA00023242"/>
    </source>
</evidence>
<dbReference type="GO" id="GO:0031593">
    <property type="term" value="F:polyubiquitin modification-dependent protein binding"/>
    <property type="evidence" value="ECO:0007669"/>
    <property type="project" value="UniProtKB-UniRule"/>
</dbReference>
<feature type="region of interest" description="Disordered" evidence="6">
    <location>
        <begin position="78"/>
        <end position="107"/>
    </location>
</feature>
<name>A0A197JAN0_9FUNG</name>
<dbReference type="EMBL" id="KV442020">
    <property type="protein sequence ID" value="OAQ33540.1"/>
    <property type="molecule type" value="Genomic_DNA"/>
</dbReference>
<dbReference type="InterPro" id="IPR006636">
    <property type="entry name" value="STI1_HS-bd"/>
</dbReference>
<feature type="domain" description="UBA" evidence="7">
    <location>
        <begin position="151"/>
        <end position="191"/>
    </location>
</feature>
<feature type="region of interest" description="Disordered" evidence="6">
    <location>
        <begin position="200"/>
        <end position="219"/>
    </location>
</feature>
<dbReference type="PRINTS" id="PR01839">
    <property type="entry name" value="RAD23PROTEIN"/>
</dbReference>
<dbReference type="NCBIfam" id="TIGR00601">
    <property type="entry name" value="rad23"/>
    <property type="match status" value="1"/>
</dbReference>
<dbReference type="GO" id="GO:0043130">
    <property type="term" value="F:ubiquitin binding"/>
    <property type="evidence" value="ECO:0007669"/>
    <property type="project" value="UniProtKB-UniRule"/>
</dbReference>
<evidence type="ECO:0000256" key="6">
    <source>
        <dbReference type="SAM" id="MobiDB-lite"/>
    </source>
</evidence>
<dbReference type="GO" id="GO:0006289">
    <property type="term" value="P:nucleotide-excision repair"/>
    <property type="evidence" value="ECO:0007669"/>
    <property type="project" value="UniProtKB-UniRule"/>
</dbReference>
<dbReference type="OrthoDB" id="419317at2759"/>
<evidence type="ECO:0000259" key="8">
    <source>
        <dbReference type="PROSITE" id="PS50053"/>
    </source>
</evidence>
<dbReference type="InterPro" id="IPR015940">
    <property type="entry name" value="UBA"/>
</dbReference>
<keyword evidence="2 5" id="KW-0227">DNA damage</keyword>
<keyword evidence="5" id="KW-0963">Cytoplasm</keyword>
<dbReference type="InterPro" id="IPR036353">
    <property type="entry name" value="XPC-bd_sf"/>
</dbReference>
<dbReference type="CDD" id="cd01805">
    <property type="entry name" value="Ubl_Rad23"/>
    <property type="match status" value="1"/>
</dbReference>
<evidence type="ECO:0000256" key="2">
    <source>
        <dbReference type="ARBA" id="ARBA00022763"/>
    </source>
</evidence>
<dbReference type="Pfam" id="PF00240">
    <property type="entry name" value="ubiquitin"/>
    <property type="match status" value="1"/>
</dbReference>
<dbReference type="InterPro" id="IPR004806">
    <property type="entry name" value="Rad23"/>
</dbReference>
<comment type="subcellular location">
    <subcellularLocation>
        <location evidence="5">Nucleus</location>
    </subcellularLocation>
    <subcellularLocation>
        <location evidence="5">Cytoplasm</location>
    </subcellularLocation>
</comment>
<evidence type="ECO:0000313" key="11">
    <source>
        <dbReference type="Proteomes" id="UP000078512"/>
    </source>
</evidence>
<dbReference type="PANTHER" id="PTHR10621:SF0">
    <property type="entry name" value="UV EXCISION REPAIR PROTEIN RAD23"/>
    <property type="match status" value="1"/>
</dbReference>
<keyword evidence="11" id="KW-1185">Reference proteome</keyword>